<reference evidence="2 3" key="1">
    <citation type="journal article" date="2021" name="Hortic Res">
        <title>The domestication of Cucurbita argyrosperma as revealed by the genome of its wild relative.</title>
        <authorList>
            <person name="Barrera-Redondo J."/>
            <person name="Sanchez-de la Vega G."/>
            <person name="Aguirre-Liguori J.A."/>
            <person name="Castellanos-Morales G."/>
            <person name="Gutierrez-Guerrero Y.T."/>
            <person name="Aguirre-Dugua X."/>
            <person name="Aguirre-Planter E."/>
            <person name="Tenaillon M.I."/>
            <person name="Lira-Saade R."/>
            <person name="Eguiarte L.E."/>
        </authorList>
    </citation>
    <scope>NUCLEOTIDE SEQUENCE [LARGE SCALE GENOMIC DNA]</scope>
    <source>
        <strain evidence="2">JBR-2021</strain>
    </source>
</reference>
<protein>
    <submittedName>
        <fullName evidence="2">Uncharacterized protein</fullName>
    </submittedName>
</protein>
<dbReference type="EMBL" id="JAGKQH010000007">
    <property type="protein sequence ID" value="KAG6594501.1"/>
    <property type="molecule type" value="Genomic_DNA"/>
</dbReference>
<proteinExistence type="predicted"/>
<dbReference type="AlphaFoldDB" id="A0AAV6NC64"/>
<accession>A0AAV6NC64</accession>
<feature type="region of interest" description="Disordered" evidence="1">
    <location>
        <begin position="252"/>
        <end position="291"/>
    </location>
</feature>
<feature type="compositionally biased region" description="Basic and acidic residues" evidence="1">
    <location>
        <begin position="85"/>
        <end position="94"/>
    </location>
</feature>
<evidence type="ECO:0000313" key="3">
    <source>
        <dbReference type="Proteomes" id="UP000685013"/>
    </source>
</evidence>
<feature type="compositionally biased region" description="Basic and acidic residues" evidence="1">
    <location>
        <begin position="433"/>
        <end position="465"/>
    </location>
</feature>
<evidence type="ECO:0000313" key="2">
    <source>
        <dbReference type="EMBL" id="KAG6594501.1"/>
    </source>
</evidence>
<feature type="region of interest" description="Disordered" evidence="1">
    <location>
        <begin position="71"/>
        <end position="94"/>
    </location>
</feature>
<keyword evidence="3" id="KW-1185">Reference proteome</keyword>
<feature type="region of interest" description="Disordered" evidence="1">
    <location>
        <begin position="433"/>
        <end position="469"/>
    </location>
</feature>
<comment type="caution">
    <text evidence="2">The sequence shown here is derived from an EMBL/GenBank/DDBJ whole genome shotgun (WGS) entry which is preliminary data.</text>
</comment>
<sequence length="646" mass="75813">MVDKEIKEDEDILLRFIESAMESGPEFKKEQDDLRLANKEGEFKKEQDDLSLANKGEFKKEQDDLSLANKGEFKKEQDDLSLANKEGDGGFKAETGEENHKVLNDHISYSSCDIKEDEDIILRLHESFMDSVCESVHAADLARQQILADKESSGGFKHKIEEEKQEDLHEDASQSLNAIEKDEDMILRLNRLFLEAVRQFLADRERPDGLKTETEEHLRADSPHSRYIKKNEDIILRLDDLFMESVREFKTKQDRRSLADEKSHGRFKHQNREESHGGFEHQNREESHGGFKHQNREEIHGGFKHQNREESHGGFEHQNREEIHGGFEHQIREENRYAFSRNEDIILELFIESIRQPVNAFDLSKQEQNDKPLYGHHDLQRDKESHGGFEQKVKEATREDLLGYASHSQYHDYDIILQFNKLAMESDRRYVASKLQREQKDEENDGRSKYKTEEDETPPIKKNLEESNTSETFKIKECPKVKTENDNPFDMPLKPLEELEEIVLKLYKFMDYTSSILKDIQRVKYKEQDKYHFLDNVRLLFLSSSRKVNVVIDELKLLKDKEIGEEKSPPTNALSPEIALFQAVEINAKLVNRSFIHTVAFLYDDKCREKEISCCIAEMNRTMENLRVVLLRARPRKWLLSRSLRI</sequence>
<name>A0AAV6NC64_9ROSI</name>
<gene>
    <name evidence="2" type="ORF">SDJN03_11054</name>
</gene>
<organism evidence="2 3">
    <name type="scientific">Cucurbita argyrosperma subsp. sororia</name>
    <dbReference type="NCBI Taxonomy" id="37648"/>
    <lineage>
        <taxon>Eukaryota</taxon>
        <taxon>Viridiplantae</taxon>
        <taxon>Streptophyta</taxon>
        <taxon>Embryophyta</taxon>
        <taxon>Tracheophyta</taxon>
        <taxon>Spermatophyta</taxon>
        <taxon>Magnoliopsida</taxon>
        <taxon>eudicotyledons</taxon>
        <taxon>Gunneridae</taxon>
        <taxon>Pentapetalae</taxon>
        <taxon>rosids</taxon>
        <taxon>fabids</taxon>
        <taxon>Cucurbitales</taxon>
        <taxon>Cucurbitaceae</taxon>
        <taxon>Cucurbiteae</taxon>
        <taxon>Cucurbita</taxon>
    </lineage>
</organism>
<evidence type="ECO:0000256" key="1">
    <source>
        <dbReference type="SAM" id="MobiDB-lite"/>
    </source>
</evidence>
<feature type="non-terminal residue" evidence="2">
    <location>
        <position position="1"/>
    </location>
</feature>
<dbReference type="Proteomes" id="UP000685013">
    <property type="component" value="Chromosome 7"/>
</dbReference>
<feature type="region of interest" description="Disordered" evidence="1">
    <location>
        <begin position="366"/>
        <end position="390"/>
    </location>
</feature>